<dbReference type="InterPro" id="IPR013087">
    <property type="entry name" value="Znf_C2H2_type"/>
</dbReference>
<dbReference type="SUPFAM" id="SSF57667">
    <property type="entry name" value="beta-beta-alpha zinc fingers"/>
    <property type="match status" value="3"/>
</dbReference>
<dbReference type="GO" id="GO:0005634">
    <property type="term" value="C:nucleus"/>
    <property type="evidence" value="ECO:0007669"/>
    <property type="project" value="UniProtKB-SubCell"/>
</dbReference>
<evidence type="ECO:0000256" key="2">
    <source>
        <dbReference type="ARBA" id="ARBA00022723"/>
    </source>
</evidence>
<reference evidence="10" key="1">
    <citation type="submission" date="2025-08" db="UniProtKB">
        <authorList>
            <consortium name="Ensembl"/>
        </authorList>
    </citation>
    <scope>IDENTIFICATION</scope>
</reference>
<organism evidence="10 11">
    <name type="scientific">Sinocyclocheilus anshuiensis</name>
    <dbReference type="NCBI Taxonomy" id="1608454"/>
    <lineage>
        <taxon>Eukaryota</taxon>
        <taxon>Metazoa</taxon>
        <taxon>Chordata</taxon>
        <taxon>Craniata</taxon>
        <taxon>Vertebrata</taxon>
        <taxon>Euteleostomi</taxon>
        <taxon>Actinopterygii</taxon>
        <taxon>Neopterygii</taxon>
        <taxon>Teleostei</taxon>
        <taxon>Ostariophysi</taxon>
        <taxon>Cypriniformes</taxon>
        <taxon>Cyprinidae</taxon>
        <taxon>Cyprininae</taxon>
        <taxon>Sinocyclocheilus</taxon>
    </lineage>
</organism>
<keyword evidence="5" id="KW-0862">Zinc</keyword>
<dbReference type="Proteomes" id="UP000472260">
    <property type="component" value="Unassembled WGS sequence"/>
</dbReference>
<keyword evidence="11" id="KW-1185">Reference proteome</keyword>
<comment type="subcellular location">
    <subcellularLocation>
        <location evidence="1">Nucleus</location>
    </subcellularLocation>
</comment>
<dbReference type="PANTHER" id="PTHR24394:SF29">
    <property type="entry name" value="MYONEURIN"/>
    <property type="match status" value="1"/>
</dbReference>
<proteinExistence type="predicted"/>
<sequence length="314" mass="36084">LDIPDVVETVEAFVDSKALSEHCLTHMPGPSASKCQFCKRHFSSRAGLIRHIRLHTGEKPFPCPTCGRHFHRKEVLKLHQEKCTVEQLPPLQMSSTKQIQAEHSVDTASKKTSKVYNCSYCPHSFRFPNNLKLHERAHMAKTVFPCSKCGRFYRKRKLKDHVELCNGDQIKPACRKCGRIFTRKNYRNGHEKQCQGKQNKTETETETGKGTNEKGKFKQQCPQCFKCFRSSSFLQRHVSLHSKETAYTCMHCGQKFDSEDRYLQHEAFCDSVFKKRRLESLRGSEKIKSISKSSGSSQQVNDKDKSTTKIKGFS</sequence>
<evidence type="ECO:0000259" key="9">
    <source>
        <dbReference type="PROSITE" id="PS50157"/>
    </source>
</evidence>
<accession>A0A671Q7K7</accession>
<dbReference type="GO" id="GO:0008270">
    <property type="term" value="F:zinc ion binding"/>
    <property type="evidence" value="ECO:0007669"/>
    <property type="project" value="UniProtKB-KW"/>
</dbReference>
<reference evidence="10" key="2">
    <citation type="submission" date="2025-09" db="UniProtKB">
        <authorList>
            <consortium name="Ensembl"/>
        </authorList>
    </citation>
    <scope>IDENTIFICATION</scope>
</reference>
<evidence type="ECO:0000256" key="5">
    <source>
        <dbReference type="ARBA" id="ARBA00022833"/>
    </source>
</evidence>
<dbReference type="AlphaFoldDB" id="A0A671Q7K7"/>
<dbReference type="PANTHER" id="PTHR24394">
    <property type="entry name" value="ZINC FINGER PROTEIN"/>
    <property type="match status" value="1"/>
</dbReference>
<evidence type="ECO:0000256" key="4">
    <source>
        <dbReference type="ARBA" id="ARBA00022771"/>
    </source>
</evidence>
<dbReference type="PROSITE" id="PS00028">
    <property type="entry name" value="ZINC_FINGER_C2H2_1"/>
    <property type="match status" value="3"/>
</dbReference>
<evidence type="ECO:0000256" key="1">
    <source>
        <dbReference type="ARBA" id="ARBA00004123"/>
    </source>
</evidence>
<protein>
    <recommendedName>
        <fullName evidence="9">C2H2-type domain-containing protein</fullName>
    </recommendedName>
</protein>
<evidence type="ECO:0000256" key="6">
    <source>
        <dbReference type="ARBA" id="ARBA00023242"/>
    </source>
</evidence>
<evidence type="ECO:0000313" key="10">
    <source>
        <dbReference type="Ensembl" id="ENSSANP00000065969.1"/>
    </source>
</evidence>
<evidence type="ECO:0000313" key="11">
    <source>
        <dbReference type="Proteomes" id="UP000472260"/>
    </source>
</evidence>
<keyword evidence="3" id="KW-0677">Repeat</keyword>
<keyword evidence="4 7" id="KW-0863">Zinc-finger</keyword>
<dbReference type="InterPro" id="IPR036236">
    <property type="entry name" value="Znf_C2H2_sf"/>
</dbReference>
<feature type="region of interest" description="Disordered" evidence="8">
    <location>
        <begin position="283"/>
        <end position="314"/>
    </location>
</feature>
<feature type="domain" description="C2H2-type" evidence="9">
    <location>
        <begin position="116"/>
        <end position="143"/>
    </location>
</feature>
<evidence type="ECO:0000256" key="7">
    <source>
        <dbReference type="PROSITE-ProRule" id="PRU00042"/>
    </source>
</evidence>
<evidence type="ECO:0000256" key="3">
    <source>
        <dbReference type="ARBA" id="ARBA00022737"/>
    </source>
</evidence>
<feature type="region of interest" description="Disordered" evidence="8">
    <location>
        <begin position="191"/>
        <end position="215"/>
    </location>
</feature>
<feature type="domain" description="C2H2-type" evidence="9">
    <location>
        <begin position="61"/>
        <end position="89"/>
    </location>
</feature>
<feature type="domain" description="C2H2-type" evidence="9">
    <location>
        <begin position="219"/>
        <end position="246"/>
    </location>
</feature>
<keyword evidence="2" id="KW-0479">Metal-binding</keyword>
<dbReference type="Pfam" id="PF00096">
    <property type="entry name" value="zf-C2H2"/>
    <property type="match status" value="4"/>
</dbReference>
<keyword evidence="6" id="KW-0539">Nucleus</keyword>
<dbReference type="GO" id="GO:0000981">
    <property type="term" value="F:DNA-binding transcription factor activity, RNA polymerase II-specific"/>
    <property type="evidence" value="ECO:0007669"/>
    <property type="project" value="TreeGrafter"/>
</dbReference>
<dbReference type="FunFam" id="3.30.160.60:FF:000100">
    <property type="entry name" value="Zinc finger 45-like"/>
    <property type="match status" value="1"/>
</dbReference>
<dbReference type="SMART" id="SM00355">
    <property type="entry name" value="ZnF_C2H2"/>
    <property type="match status" value="6"/>
</dbReference>
<evidence type="ECO:0000256" key="8">
    <source>
        <dbReference type="SAM" id="MobiDB-lite"/>
    </source>
</evidence>
<dbReference type="Gene3D" id="3.30.160.60">
    <property type="entry name" value="Classic Zinc Finger"/>
    <property type="match status" value="4"/>
</dbReference>
<feature type="domain" description="C2H2-type" evidence="9">
    <location>
        <begin position="33"/>
        <end position="60"/>
    </location>
</feature>
<name>A0A671Q7K7_9TELE</name>
<dbReference type="Ensembl" id="ENSSANT00000070125.1">
    <property type="protein sequence ID" value="ENSSANP00000065969.1"/>
    <property type="gene ID" value="ENSSANG00000032903.1"/>
</dbReference>
<dbReference type="PROSITE" id="PS50157">
    <property type="entry name" value="ZINC_FINGER_C2H2_2"/>
    <property type="match status" value="4"/>
</dbReference>